<feature type="site" description="Interacts with tRNA; defines subfamily-specific binding signature" evidence="9">
    <location>
        <position position="36"/>
    </location>
</feature>
<dbReference type="CDD" id="cd02801">
    <property type="entry name" value="DUS_like_FMN"/>
    <property type="match status" value="1"/>
</dbReference>
<name>A0ABY4W7S7_9PROT</name>
<feature type="binding site" evidence="9">
    <location>
        <begin position="200"/>
        <end position="202"/>
    </location>
    <ligand>
        <name>FMN</name>
        <dbReference type="ChEBI" id="CHEBI:58210"/>
    </ligand>
</feature>
<keyword evidence="7 9" id="KW-0694">RNA-binding</keyword>
<keyword evidence="8 9" id="KW-0560">Oxidoreductase</keyword>
<dbReference type="PIRSF" id="PIRSF006621">
    <property type="entry name" value="Dus"/>
    <property type="match status" value="1"/>
</dbReference>
<dbReference type="SUPFAM" id="SSF51395">
    <property type="entry name" value="FMN-linked oxidoreductases"/>
    <property type="match status" value="1"/>
</dbReference>
<dbReference type="EC" id="1.3.1.-" evidence="9"/>
<evidence type="ECO:0000256" key="7">
    <source>
        <dbReference type="ARBA" id="ARBA00022884"/>
    </source>
</evidence>
<dbReference type="Proteomes" id="UP001056291">
    <property type="component" value="Chromosome"/>
</dbReference>
<keyword evidence="2 9" id="KW-0820">tRNA-binding</keyword>
<evidence type="ECO:0000256" key="2">
    <source>
        <dbReference type="ARBA" id="ARBA00022555"/>
    </source>
</evidence>
<feature type="active site" description="Proton donor" evidence="9">
    <location>
        <position position="99"/>
    </location>
</feature>
<evidence type="ECO:0000259" key="11">
    <source>
        <dbReference type="Pfam" id="PF01207"/>
    </source>
</evidence>
<evidence type="ECO:0000256" key="5">
    <source>
        <dbReference type="ARBA" id="ARBA00022694"/>
    </source>
</evidence>
<dbReference type="EMBL" id="CP098747">
    <property type="protein sequence ID" value="USG61324.1"/>
    <property type="molecule type" value="Genomic_DNA"/>
</dbReference>
<dbReference type="InterPro" id="IPR001269">
    <property type="entry name" value="DUS_fam"/>
</dbReference>
<comment type="similarity">
    <text evidence="9">Belongs to the Dus family. DusC subfamily.</text>
</comment>
<comment type="catalytic activity">
    <reaction evidence="9">
        <text>5,6-dihydrouridine(16) in tRNA + NADP(+) = uridine(16) in tRNA + NADPH + H(+)</text>
        <dbReference type="Rhea" id="RHEA:53376"/>
        <dbReference type="Rhea" id="RHEA-COMP:13543"/>
        <dbReference type="Rhea" id="RHEA-COMP:13544"/>
        <dbReference type="ChEBI" id="CHEBI:15378"/>
        <dbReference type="ChEBI" id="CHEBI:57783"/>
        <dbReference type="ChEBI" id="CHEBI:58349"/>
        <dbReference type="ChEBI" id="CHEBI:65315"/>
        <dbReference type="ChEBI" id="CHEBI:74443"/>
    </reaction>
</comment>
<dbReference type="Pfam" id="PF01207">
    <property type="entry name" value="Dus"/>
    <property type="match status" value="1"/>
</dbReference>
<evidence type="ECO:0000256" key="9">
    <source>
        <dbReference type="HAMAP-Rule" id="MF_02043"/>
    </source>
</evidence>
<evidence type="ECO:0000313" key="12">
    <source>
        <dbReference type="EMBL" id="USG61324.1"/>
    </source>
</evidence>
<keyword evidence="5 9" id="KW-0819">tRNA processing</keyword>
<dbReference type="InterPro" id="IPR035587">
    <property type="entry name" value="DUS-like_FMN-bd"/>
</dbReference>
<feature type="site" description="Interacts with tRNA; defines subfamily-specific binding signature" evidence="9">
    <location>
        <position position="280"/>
    </location>
</feature>
<dbReference type="InterPro" id="IPR018517">
    <property type="entry name" value="tRNA_hU_synthase_CS"/>
</dbReference>
<keyword evidence="13" id="KW-1185">Reference proteome</keyword>
<feature type="binding site" evidence="9">
    <location>
        <begin position="224"/>
        <end position="225"/>
    </location>
    <ligand>
        <name>FMN</name>
        <dbReference type="ChEBI" id="CHEBI:58210"/>
    </ligand>
</feature>
<dbReference type="InterPro" id="IPR013785">
    <property type="entry name" value="Aldolase_TIM"/>
</dbReference>
<evidence type="ECO:0000256" key="10">
    <source>
        <dbReference type="PIRNR" id="PIRNR006621"/>
    </source>
</evidence>
<feature type="site" description="Interacts with tRNA; defines subfamily-specific binding signature" evidence="9">
    <location>
        <position position="301"/>
    </location>
</feature>
<organism evidence="12 13">
    <name type="scientific">Sneathiella marina</name>
    <dbReference type="NCBI Taxonomy" id="2950108"/>
    <lineage>
        <taxon>Bacteria</taxon>
        <taxon>Pseudomonadati</taxon>
        <taxon>Pseudomonadota</taxon>
        <taxon>Alphaproteobacteria</taxon>
        <taxon>Sneathiellales</taxon>
        <taxon>Sneathiellaceae</taxon>
        <taxon>Sneathiella</taxon>
    </lineage>
</organism>
<dbReference type="InterPro" id="IPR032886">
    <property type="entry name" value="DusC"/>
</dbReference>
<feature type="binding site" evidence="9">
    <location>
        <position position="140"/>
    </location>
    <ligand>
        <name>FMN</name>
        <dbReference type="ChEBI" id="CHEBI:58210"/>
    </ligand>
</feature>
<keyword evidence="4 9" id="KW-0288">FMN</keyword>
<comment type="function">
    <text evidence="9">Catalyzes the synthesis of 5,6-dihydrouridine (D), a modified base found in the D-loop of most tRNAs, via the reduction of the C5-C6 double bond in target uridines. Specifically modifies U16 in tRNAs.</text>
</comment>
<dbReference type="Gene3D" id="1.20.225.30">
    <property type="entry name" value="Dihydrouridine synthase, C-terminal recognition domain"/>
    <property type="match status" value="1"/>
</dbReference>
<feature type="site" description="Interacts with tRNA" evidence="9">
    <location>
        <position position="96"/>
    </location>
</feature>
<comment type="cofactor">
    <cofactor evidence="1 9 10">
        <name>FMN</name>
        <dbReference type="ChEBI" id="CHEBI:58210"/>
    </cofactor>
</comment>
<evidence type="ECO:0000313" key="13">
    <source>
        <dbReference type="Proteomes" id="UP001056291"/>
    </source>
</evidence>
<keyword evidence="3 9" id="KW-0285">Flavoprotein</keyword>
<comment type="caution">
    <text evidence="9">Lacks conserved residue(s) required for the propagation of feature annotation.</text>
</comment>
<feature type="site" description="Interacts with tRNA" evidence="9">
    <location>
        <position position="177"/>
    </location>
</feature>
<dbReference type="RefSeq" id="WP_251934311.1">
    <property type="nucleotide sequence ID" value="NZ_CP098747.1"/>
</dbReference>
<evidence type="ECO:0000256" key="8">
    <source>
        <dbReference type="ARBA" id="ARBA00023002"/>
    </source>
</evidence>
<dbReference type="PANTHER" id="PTHR11082">
    <property type="entry name" value="TRNA-DIHYDROURIDINE SYNTHASE"/>
    <property type="match status" value="1"/>
</dbReference>
<evidence type="ECO:0000256" key="3">
    <source>
        <dbReference type="ARBA" id="ARBA00022630"/>
    </source>
</evidence>
<dbReference type="InterPro" id="IPR042270">
    <property type="entry name" value="DusC_C"/>
</dbReference>
<dbReference type="Gene3D" id="3.20.20.70">
    <property type="entry name" value="Aldolase class I"/>
    <property type="match status" value="1"/>
</dbReference>
<proteinExistence type="inferred from homology"/>
<sequence>MTTVTLAPMEGVVDVYMRELLTGIGGFDLCVSEFVRVSQHLFPAAVFYRNCPELLTGGKTSSGVPVHVQIMGGEPSVMAENAAYVAELGAPGIDINFGCPAKTVNRHDAGATLLQWPDRLNEIVSAVRRAVPASIPVSAKMRLGFSEKSLALENALAIECAGASKLTVHARTKLEGYRAPAHWEYLQPLAEKLEIPVVANGEIWTKDDYSQCLALSGCAHVMVGRGVIARPSLGLEISTEGEQFFQLGLFDWPKILNLIIDYYNLTKSMENENRQMGRLKQWIKLLGRTYGQSSVLFDQIRRFEDPMKIVQEVRKELYRSMGDQLAS</sequence>
<keyword evidence="6 9" id="KW-0521">NADP</keyword>
<comment type="catalytic activity">
    <reaction evidence="9">
        <text>5,6-dihydrouridine(16) in tRNA + NAD(+) = uridine(16) in tRNA + NADH + H(+)</text>
        <dbReference type="Rhea" id="RHEA:53380"/>
        <dbReference type="Rhea" id="RHEA-COMP:13543"/>
        <dbReference type="Rhea" id="RHEA-COMP:13544"/>
        <dbReference type="ChEBI" id="CHEBI:15378"/>
        <dbReference type="ChEBI" id="CHEBI:57540"/>
        <dbReference type="ChEBI" id="CHEBI:57945"/>
        <dbReference type="ChEBI" id="CHEBI:65315"/>
        <dbReference type="ChEBI" id="CHEBI:74443"/>
    </reaction>
</comment>
<feature type="site" description="Interacts with tRNA; defines subfamily-specific binding signature" evidence="9">
    <location>
        <position position="278"/>
    </location>
</feature>
<accession>A0ABY4W7S7</accession>
<evidence type="ECO:0000256" key="6">
    <source>
        <dbReference type="ARBA" id="ARBA00022857"/>
    </source>
</evidence>
<feature type="binding site" evidence="9">
    <location>
        <position position="69"/>
    </location>
    <ligand>
        <name>FMN</name>
        <dbReference type="ChEBI" id="CHEBI:58210"/>
    </ligand>
</feature>
<comment type="similarity">
    <text evidence="10">Belongs to the dus family.</text>
</comment>
<gene>
    <name evidence="9" type="primary">dusC</name>
    <name evidence="12" type="ORF">NBZ79_19380</name>
</gene>
<evidence type="ECO:0000256" key="1">
    <source>
        <dbReference type="ARBA" id="ARBA00001917"/>
    </source>
</evidence>
<evidence type="ECO:0000256" key="4">
    <source>
        <dbReference type="ARBA" id="ARBA00022643"/>
    </source>
</evidence>
<dbReference type="HAMAP" id="MF_02043">
    <property type="entry name" value="DusC_subfam"/>
    <property type="match status" value="1"/>
</dbReference>
<dbReference type="PANTHER" id="PTHR11082:SF26">
    <property type="entry name" value="TRNA-DIHYDROURIDINE(16) SYNTHASE"/>
    <property type="match status" value="1"/>
</dbReference>
<reference evidence="12" key="1">
    <citation type="submission" date="2022-06" db="EMBL/GenBank/DDBJ databases">
        <title>Sneathiella actinostolidae sp. nov., isolated from a sea anemonein the Western Pacific Ocean.</title>
        <authorList>
            <person name="Wei M.J."/>
        </authorList>
    </citation>
    <scope>NUCLEOTIDE SEQUENCE</scope>
    <source>
        <strain evidence="12">PHK-P5</strain>
    </source>
</reference>
<dbReference type="PROSITE" id="PS01136">
    <property type="entry name" value="UPF0034"/>
    <property type="match status" value="1"/>
</dbReference>
<protein>
    <recommendedName>
        <fullName evidence="9">tRNA-dihydrouridine(16) synthase</fullName>
        <ecNumber evidence="9">1.3.1.-</ecNumber>
    </recommendedName>
    <alternativeName>
        <fullName evidence="9">U16-specific dihydrouridine synthase</fullName>
        <shortName evidence="9">U16-specific Dus</shortName>
    </alternativeName>
    <alternativeName>
        <fullName evidence="9">tRNA-dihydrouridine synthase C</fullName>
    </alternativeName>
</protein>
<feature type="domain" description="DUS-like FMN-binding" evidence="11">
    <location>
        <begin position="5"/>
        <end position="236"/>
    </location>
</feature>